<evidence type="ECO:0000313" key="12">
    <source>
        <dbReference type="Proteomes" id="UP000294299"/>
    </source>
</evidence>
<evidence type="ECO:0000259" key="10">
    <source>
        <dbReference type="Pfam" id="PF03358"/>
    </source>
</evidence>
<dbReference type="AlphaFoldDB" id="A0A484I5I7"/>
<dbReference type="Pfam" id="PF03358">
    <property type="entry name" value="FMN_red"/>
    <property type="match status" value="1"/>
</dbReference>
<feature type="domain" description="NADPH-dependent FMN reductase-like" evidence="10">
    <location>
        <begin position="7"/>
        <end position="151"/>
    </location>
</feature>
<evidence type="ECO:0000256" key="5">
    <source>
        <dbReference type="ARBA" id="ARBA00022643"/>
    </source>
</evidence>
<accession>A0A484I5I7</accession>
<dbReference type="OrthoDB" id="9059at2157"/>
<keyword evidence="3" id="KW-0963">Cytoplasm</keyword>
<dbReference type="InterPro" id="IPR050712">
    <property type="entry name" value="NAD(P)H-dep_reductase"/>
</dbReference>
<evidence type="ECO:0000256" key="7">
    <source>
        <dbReference type="ARBA" id="ARBA00023002"/>
    </source>
</evidence>
<evidence type="ECO:0000256" key="9">
    <source>
        <dbReference type="ARBA" id="ARBA00038292"/>
    </source>
</evidence>
<dbReference type="KEGG" id="nfn:NFRAN_0040"/>
<keyword evidence="4" id="KW-0285">Flavoprotein</keyword>
<gene>
    <name evidence="11" type="primary">azr</name>
    <name evidence="11" type="ORF">NFRAN_0040</name>
</gene>
<comment type="subcellular location">
    <subcellularLocation>
        <location evidence="1">Cytoplasm</location>
    </subcellularLocation>
</comment>
<dbReference type="InterPro" id="IPR005025">
    <property type="entry name" value="FMN_Rdtase-like_dom"/>
</dbReference>
<dbReference type="RefSeq" id="WP_134482522.1">
    <property type="nucleotide sequence ID" value="NZ_LR216287.1"/>
</dbReference>
<keyword evidence="12" id="KW-1185">Reference proteome</keyword>
<comment type="similarity">
    <text evidence="9">Belongs to the SsuE family. Isf subfamily.</text>
</comment>
<keyword evidence="6" id="KW-0521">NADP</keyword>
<keyword evidence="5" id="KW-0288">FMN</keyword>
<comment type="subunit">
    <text evidence="2">Homodimer.</text>
</comment>
<dbReference type="PANTHER" id="PTHR30543">
    <property type="entry name" value="CHROMATE REDUCTASE"/>
    <property type="match status" value="1"/>
</dbReference>
<dbReference type="GeneID" id="39419648"/>
<dbReference type="PANTHER" id="PTHR30543:SF21">
    <property type="entry name" value="NAD(P)H-DEPENDENT FMN REDUCTASE LOT6"/>
    <property type="match status" value="1"/>
</dbReference>
<dbReference type="GO" id="GO:0010181">
    <property type="term" value="F:FMN binding"/>
    <property type="evidence" value="ECO:0007669"/>
    <property type="project" value="TreeGrafter"/>
</dbReference>
<dbReference type="Proteomes" id="UP000294299">
    <property type="component" value="Chromosome NFRAN"/>
</dbReference>
<sequence length="192" mass="21636">MTTHKLKVAIIIGSTRPGRNSEAVGMWIYEIAKKRSDAEFELVDILDYNLPLLDEPIPPSMGQYSKEHTKRWAEKIDSCDAFVFVTPEYNHGISGALKNAIDFLFKEWNNKVAGFVSFGSAGGVRAVEQLRLVMAEVKVATVRAQVYLSLFTDFENFSKFKPSPFHENTANTMLNEVIEWGEALKTVRTKQG</sequence>
<dbReference type="GO" id="GO:0016491">
    <property type="term" value="F:oxidoreductase activity"/>
    <property type="evidence" value="ECO:0007669"/>
    <property type="project" value="UniProtKB-KW"/>
</dbReference>
<evidence type="ECO:0000256" key="3">
    <source>
        <dbReference type="ARBA" id="ARBA00022490"/>
    </source>
</evidence>
<evidence type="ECO:0000256" key="4">
    <source>
        <dbReference type="ARBA" id="ARBA00022630"/>
    </source>
</evidence>
<dbReference type="Gene3D" id="3.40.50.360">
    <property type="match status" value="1"/>
</dbReference>
<organism evidence="11 12">
    <name type="scientific">Candidatus Nitrosocosmicus franklandianus</name>
    <dbReference type="NCBI Taxonomy" id="1798806"/>
    <lineage>
        <taxon>Archaea</taxon>
        <taxon>Nitrososphaerota</taxon>
        <taxon>Nitrososphaeria</taxon>
        <taxon>Nitrososphaerales</taxon>
        <taxon>Nitrososphaeraceae</taxon>
        <taxon>Candidatus Nitrosocosmicus</taxon>
    </lineage>
</organism>
<reference evidence="11 12" key="1">
    <citation type="submission" date="2019-02" db="EMBL/GenBank/DDBJ databases">
        <authorList>
            <person name="Lehtovirta-Morley E L."/>
        </authorList>
    </citation>
    <scope>NUCLEOTIDE SEQUENCE [LARGE SCALE GENOMIC DNA]</scope>
    <source>
        <strain evidence="11">NFRAN1</strain>
    </source>
</reference>
<proteinExistence type="inferred from homology"/>
<dbReference type="SUPFAM" id="SSF52218">
    <property type="entry name" value="Flavoproteins"/>
    <property type="match status" value="1"/>
</dbReference>
<dbReference type="InterPro" id="IPR029039">
    <property type="entry name" value="Flavoprotein-like_sf"/>
</dbReference>
<protein>
    <submittedName>
        <fullName evidence="11">FMN-dependent NADPH-azoreductase</fullName>
        <ecNumber evidence="11">1.7.-.-</ecNumber>
    </submittedName>
</protein>
<keyword evidence="7 11" id="KW-0560">Oxidoreductase</keyword>
<dbReference type="GO" id="GO:0005829">
    <property type="term" value="C:cytosol"/>
    <property type="evidence" value="ECO:0007669"/>
    <property type="project" value="TreeGrafter"/>
</dbReference>
<evidence type="ECO:0000313" key="11">
    <source>
        <dbReference type="EMBL" id="VFJ12361.1"/>
    </source>
</evidence>
<dbReference type="EC" id="1.7.-.-" evidence="11"/>
<evidence type="ECO:0000256" key="6">
    <source>
        <dbReference type="ARBA" id="ARBA00022857"/>
    </source>
</evidence>
<evidence type="ECO:0000256" key="2">
    <source>
        <dbReference type="ARBA" id="ARBA00011738"/>
    </source>
</evidence>
<keyword evidence="8" id="KW-0520">NAD</keyword>
<evidence type="ECO:0000256" key="8">
    <source>
        <dbReference type="ARBA" id="ARBA00023027"/>
    </source>
</evidence>
<evidence type="ECO:0000256" key="1">
    <source>
        <dbReference type="ARBA" id="ARBA00004496"/>
    </source>
</evidence>
<dbReference type="EMBL" id="LR216287">
    <property type="protein sequence ID" value="VFJ12361.1"/>
    <property type="molecule type" value="Genomic_DNA"/>
</dbReference>
<dbReference type="FunFam" id="3.40.50.360:FF:000052">
    <property type="entry name" value="NAD(P)H-dependent FMN reductase LOT6"/>
    <property type="match status" value="1"/>
</dbReference>
<name>A0A484I5I7_9ARCH</name>